<dbReference type="InterPro" id="IPR033248">
    <property type="entry name" value="Transketolase_C"/>
</dbReference>
<evidence type="ECO:0000256" key="3">
    <source>
        <dbReference type="ARBA" id="ARBA00023052"/>
    </source>
</evidence>
<dbReference type="InterPro" id="IPR051157">
    <property type="entry name" value="PDH/Transketolase"/>
</dbReference>
<dbReference type="EMBL" id="FNID01000033">
    <property type="protein sequence ID" value="SDN81115.1"/>
    <property type="molecule type" value="Genomic_DNA"/>
</dbReference>
<accession>A0A1H0EFA9</accession>
<gene>
    <name evidence="5" type="ORF">SAMN05192585_13313</name>
</gene>
<keyword evidence="3" id="KW-0786">Thiamine pyrophosphate</keyword>
<dbReference type="STRING" id="258515.SAMN05192585_13313"/>
<dbReference type="OrthoDB" id="8732661at2"/>
<evidence type="ECO:0000313" key="6">
    <source>
        <dbReference type="Proteomes" id="UP000199182"/>
    </source>
</evidence>
<organism evidence="5 6">
    <name type="scientific">Acetanaerobacterium elongatum</name>
    <dbReference type="NCBI Taxonomy" id="258515"/>
    <lineage>
        <taxon>Bacteria</taxon>
        <taxon>Bacillati</taxon>
        <taxon>Bacillota</taxon>
        <taxon>Clostridia</taxon>
        <taxon>Eubacteriales</taxon>
        <taxon>Oscillospiraceae</taxon>
        <taxon>Acetanaerobacterium</taxon>
    </lineage>
</organism>
<dbReference type="PANTHER" id="PTHR43825:SF1">
    <property type="entry name" value="TRANSKETOLASE-LIKE PYRIMIDINE-BINDING DOMAIN-CONTAINING PROTEIN"/>
    <property type="match status" value="1"/>
</dbReference>
<dbReference type="SUPFAM" id="SSF52518">
    <property type="entry name" value="Thiamin diphosphate-binding fold (THDP-binding)"/>
    <property type="match status" value="1"/>
</dbReference>
<dbReference type="Gene3D" id="3.40.50.920">
    <property type="match status" value="1"/>
</dbReference>
<dbReference type="Pfam" id="PF02779">
    <property type="entry name" value="Transket_pyr"/>
    <property type="match status" value="1"/>
</dbReference>
<dbReference type="InterPro" id="IPR029061">
    <property type="entry name" value="THDP-binding"/>
</dbReference>
<name>A0A1H0EFA9_9FIRM</name>
<dbReference type="FunFam" id="3.40.50.970:FF:000129">
    <property type="entry name" value="Transketolase"/>
    <property type="match status" value="1"/>
</dbReference>
<dbReference type="Proteomes" id="UP000199182">
    <property type="component" value="Unassembled WGS sequence"/>
</dbReference>
<evidence type="ECO:0000313" key="5">
    <source>
        <dbReference type="EMBL" id="SDN81115.1"/>
    </source>
</evidence>
<dbReference type="RefSeq" id="WP_092642244.1">
    <property type="nucleotide sequence ID" value="NZ_FNID01000033.1"/>
</dbReference>
<dbReference type="CDD" id="cd07033">
    <property type="entry name" value="TPP_PYR_DXS_TK_like"/>
    <property type="match status" value="1"/>
</dbReference>
<protein>
    <submittedName>
        <fullName evidence="5">Transketolase</fullName>
    </submittedName>
</protein>
<comment type="similarity">
    <text evidence="2">Belongs to the transketolase family.</text>
</comment>
<evidence type="ECO:0000259" key="4">
    <source>
        <dbReference type="SMART" id="SM00861"/>
    </source>
</evidence>
<dbReference type="PANTHER" id="PTHR43825">
    <property type="entry name" value="PYRUVATE DEHYDROGENASE E1 COMPONENT"/>
    <property type="match status" value="1"/>
</dbReference>
<dbReference type="InterPro" id="IPR005475">
    <property type="entry name" value="Transketolase-like_Pyr-bd"/>
</dbReference>
<feature type="domain" description="Transketolase-like pyrimidine-binding" evidence="4">
    <location>
        <begin position="6"/>
        <end position="172"/>
    </location>
</feature>
<dbReference type="SMART" id="SM00861">
    <property type="entry name" value="Transket_pyr"/>
    <property type="match status" value="1"/>
</dbReference>
<reference evidence="5 6" key="1">
    <citation type="submission" date="2016-10" db="EMBL/GenBank/DDBJ databases">
        <authorList>
            <person name="de Groot N.N."/>
        </authorList>
    </citation>
    <scope>NUCLEOTIDE SEQUENCE [LARGE SCALE GENOMIC DNA]</scope>
    <source>
        <strain evidence="5 6">CGMCC 1.5012</strain>
    </source>
</reference>
<comment type="cofactor">
    <cofactor evidence="1">
        <name>thiamine diphosphate</name>
        <dbReference type="ChEBI" id="CHEBI:58937"/>
    </cofactor>
</comment>
<evidence type="ECO:0000256" key="2">
    <source>
        <dbReference type="ARBA" id="ARBA00007131"/>
    </source>
</evidence>
<dbReference type="AlphaFoldDB" id="A0A1H0EFA9"/>
<dbReference type="Pfam" id="PF02780">
    <property type="entry name" value="Transketolase_C"/>
    <property type="match status" value="1"/>
</dbReference>
<dbReference type="InterPro" id="IPR009014">
    <property type="entry name" value="Transketo_C/PFOR_II"/>
</dbReference>
<dbReference type="Gene3D" id="3.40.50.970">
    <property type="match status" value="1"/>
</dbReference>
<evidence type="ECO:0000256" key="1">
    <source>
        <dbReference type="ARBA" id="ARBA00001964"/>
    </source>
</evidence>
<sequence>MELENRWLRETYVDELIRAAQDNENVVILEADLMKAAGTNRFAATFPERTFNIGIAEANMIGVAAGMSAMGKIPFTHTFTPFSTRRCCDQVTLSVAYAGLNVKIMGSDPGVTAELNGGTHMSMEDVAIMRNIPGMLVFEPTDSAQLRAAFPQIVSHPGPVYIRLLRRAAVKVFEDGCAFKLGKGIILRPGRDVSIVASGIETAEALDAAELLAANGIDAEVINIHTIKPLDTELLLESAAKTGCVVTAENHSVLNGLGSAVAECLVENLPVPMQRVGVKDHFGEVGSTEFLKEKYGLKAVDIAAAAQKAVVRKRT</sequence>
<dbReference type="SUPFAM" id="SSF52922">
    <property type="entry name" value="TK C-terminal domain-like"/>
    <property type="match status" value="1"/>
</dbReference>
<proteinExistence type="inferred from homology"/>
<keyword evidence="6" id="KW-1185">Reference proteome</keyword>